<evidence type="ECO:0000313" key="3">
    <source>
        <dbReference type="Proteomes" id="UP001168620"/>
    </source>
</evidence>
<name>A0ABT8FNC8_9ACTN</name>
<organism evidence="2 3">
    <name type="scientific">Nocardioides oceani</name>
    <dbReference type="NCBI Taxonomy" id="3058369"/>
    <lineage>
        <taxon>Bacteria</taxon>
        <taxon>Bacillati</taxon>
        <taxon>Actinomycetota</taxon>
        <taxon>Actinomycetes</taxon>
        <taxon>Propionibacteriales</taxon>
        <taxon>Nocardioidaceae</taxon>
        <taxon>Nocardioides</taxon>
    </lineage>
</organism>
<sequence>MEDVRVRELADGIAATQRKEIKEMDWLVQDIEENGPATTKEEADARPVPDFQGSASTLSDAQWSAREFLRALLAQPLPKELGQQ</sequence>
<protein>
    <submittedName>
        <fullName evidence="2">DUF305 domain-containing protein</fullName>
    </submittedName>
</protein>
<comment type="caution">
    <text evidence="2">The sequence shown here is derived from an EMBL/GenBank/DDBJ whole genome shotgun (WGS) entry which is preliminary data.</text>
</comment>
<gene>
    <name evidence="2" type="ORF">QWY28_22360</name>
</gene>
<dbReference type="EMBL" id="JAUHJQ010000020">
    <property type="protein sequence ID" value="MDN4175722.1"/>
    <property type="molecule type" value="Genomic_DNA"/>
</dbReference>
<evidence type="ECO:0000313" key="2">
    <source>
        <dbReference type="EMBL" id="MDN4175722.1"/>
    </source>
</evidence>
<keyword evidence="3" id="KW-1185">Reference proteome</keyword>
<feature type="region of interest" description="Disordered" evidence="1">
    <location>
        <begin position="33"/>
        <end position="58"/>
    </location>
</feature>
<evidence type="ECO:0000256" key="1">
    <source>
        <dbReference type="SAM" id="MobiDB-lite"/>
    </source>
</evidence>
<proteinExistence type="predicted"/>
<reference evidence="2" key="1">
    <citation type="submission" date="2023-06" db="EMBL/GenBank/DDBJ databases">
        <title>Draft genome sequence of Nocardioides sp. SOB77.</title>
        <authorList>
            <person name="Zhang G."/>
        </authorList>
    </citation>
    <scope>NUCLEOTIDE SEQUENCE</scope>
    <source>
        <strain evidence="2">SOB77</strain>
    </source>
</reference>
<accession>A0ABT8FNC8</accession>
<dbReference type="Proteomes" id="UP001168620">
    <property type="component" value="Unassembled WGS sequence"/>
</dbReference>